<organism evidence="1 2">
    <name type="scientific">Candidatus Beckwithbacteria bacterium CG23_combo_of_CG06-09_8_20_14_all_34_8</name>
    <dbReference type="NCBI Taxonomy" id="1974497"/>
    <lineage>
        <taxon>Bacteria</taxon>
        <taxon>Candidatus Beckwithiibacteriota</taxon>
    </lineage>
</organism>
<proteinExistence type="predicted"/>
<protein>
    <submittedName>
        <fullName evidence="1">Uncharacterized protein</fullName>
    </submittedName>
</protein>
<reference evidence="1 2" key="1">
    <citation type="submission" date="2017-09" db="EMBL/GenBank/DDBJ databases">
        <title>Depth-based differentiation of microbial function through sediment-hosted aquifers and enrichment of novel symbionts in the deep terrestrial subsurface.</title>
        <authorList>
            <person name="Probst A.J."/>
            <person name="Ladd B."/>
            <person name="Jarett J.K."/>
            <person name="Geller-Mcgrath D.E."/>
            <person name="Sieber C.M."/>
            <person name="Emerson J.B."/>
            <person name="Anantharaman K."/>
            <person name="Thomas B.C."/>
            <person name="Malmstrom R."/>
            <person name="Stieglmeier M."/>
            <person name="Klingl A."/>
            <person name="Woyke T."/>
            <person name="Ryan C.M."/>
            <person name="Banfield J.F."/>
        </authorList>
    </citation>
    <scope>NUCLEOTIDE SEQUENCE [LARGE SCALE GENOMIC DNA]</scope>
    <source>
        <strain evidence="1">CG23_combo_of_CG06-09_8_20_14_all_34_8</strain>
    </source>
</reference>
<sequence>MQEIINEKVSVIMTYNQSNGLVKPEKIKWQGRIHTIETIGYHHKFHEGKKLIHIFSVADRCLAFRLRFDSDTLHWTLEEISDGTAN</sequence>
<dbReference type="Proteomes" id="UP000229459">
    <property type="component" value="Unassembled WGS sequence"/>
</dbReference>
<accession>A0A2H0B5N0</accession>
<dbReference type="AlphaFoldDB" id="A0A2H0B5N0"/>
<name>A0A2H0B5N0_9BACT</name>
<dbReference type="EMBL" id="PCSR01000087">
    <property type="protein sequence ID" value="PIP52962.1"/>
    <property type="molecule type" value="Genomic_DNA"/>
</dbReference>
<gene>
    <name evidence="1" type="ORF">COX08_03620</name>
</gene>
<comment type="caution">
    <text evidence="1">The sequence shown here is derived from an EMBL/GenBank/DDBJ whole genome shotgun (WGS) entry which is preliminary data.</text>
</comment>
<evidence type="ECO:0000313" key="1">
    <source>
        <dbReference type="EMBL" id="PIP52962.1"/>
    </source>
</evidence>
<evidence type="ECO:0000313" key="2">
    <source>
        <dbReference type="Proteomes" id="UP000229459"/>
    </source>
</evidence>